<reference evidence="6" key="1">
    <citation type="submission" date="2022-10" db="EMBL/GenBank/DDBJ databases">
        <title>Whole genome sequencing of three plant growth promoting bacteria isolated from Vachellia tortilis subsp. raddiana in Morocco.</title>
        <authorList>
            <person name="Hnini M."/>
            <person name="Zouagui R."/>
            <person name="Zouagui H."/>
            <person name="Chemao Elfihri M.-W."/>
            <person name="Ibrahimi A."/>
            <person name="Sbabou L."/>
            <person name="Aurag J."/>
        </authorList>
    </citation>
    <scope>NUCLEOTIDE SEQUENCE</scope>
    <source>
        <strain evidence="6">LMR678</strain>
    </source>
</reference>
<dbReference type="InterPro" id="IPR001638">
    <property type="entry name" value="Solute-binding_3/MltF_N"/>
</dbReference>
<keyword evidence="7" id="KW-1185">Reference proteome</keyword>
<dbReference type="Proteomes" id="UP001079430">
    <property type="component" value="Unassembled WGS sequence"/>
</dbReference>
<dbReference type="Gene3D" id="3.40.190.10">
    <property type="entry name" value="Periplasmic binding protein-like II"/>
    <property type="match status" value="2"/>
</dbReference>
<dbReference type="PANTHER" id="PTHR35936">
    <property type="entry name" value="MEMBRANE-BOUND LYTIC MUREIN TRANSGLYCOSYLASE F"/>
    <property type="match status" value="1"/>
</dbReference>
<dbReference type="Pfam" id="PF00497">
    <property type="entry name" value="SBP_bac_3"/>
    <property type="match status" value="1"/>
</dbReference>
<comment type="caution">
    <text evidence="6">The sequence shown here is derived from an EMBL/GenBank/DDBJ whole genome shotgun (WGS) entry which is preliminary data.</text>
</comment>
<dbReference type="InterPro" id="IPR018313">
    <property type="entry name" value="SBP_3_CS"/>
</dbReference>
<accession>A0ABT4K9K4</accession>
<dbReference type="EMBL" id="JAPVOI010000002">
    <property type="protein sequence ID" value="MCZ4088625.1"/>
    <property type="molecule type" value="Genomic_DNA"/>
</dbReference>
<evidence type="ECO:0000256" key="1">
    <source>
        <dbReference type="ARBA" id="ARBA00004418"/>
    </source>
</evidence>
<evidence type="ECO:0000313" key="7">
    <source>
        <dbReference type="Proteomes" id="UP001079430"/>
    </source>
</evidence>
<comment type="subcellular location">
    <subcellularLocation>
        <location evidence="1">Periplasm</location>
    </subcellularLocation>
</comment>
<dbReference type="CDD" id="cd01004">
    <property type="entry name" value="PBP2_MidA_like"/>
    <property type="match status" value="1"/>
</dbReference>
<sequence length="220" mass="23342">MLSPETQKPEGFDIDIAAAVAKALGVTSTHKNISFDGLVPALQAGQCDAIISGFYDKPDRRKVVDFANYAITGTALIVKADSDLKLKTLADLSGRKIAVGIGTAGEGLMQETNSILKAEGRPEIMAVALPTSAEAFQQLAANLVDGYLGSSDQAAYYNKQNPGSVKLAGPAVNQFPTGIATLPSNRELHEAFEAAIAKIKANGEYDRILKTWSFEDLALR</sequence>
<evidence type="ECO:0000256" key="2">
    <source>
        <dbReference type="ARBA" id="ARBA00010333"/>
    </source>
</evidence>
<proteinExistence type="inferred from homology"/>
<keyword evidence="3" id="KW-0732">Signal</keyword>
<feature type="domain" description="Solute-binding protein family 3/N-terminal" evidence="5">
    <location>
        <begin position="1"/>
        <end position="216"/>
    </location>
</feature>
<protein>
    <submittedName>
        <fullName evidence="6">ABC transporter substrate-binding protein</fullName>
    </submittedName>
</protein>
<evidence type="ECO:0000259" key="5">
    <source>
        <dbReference type="SMART" id="SM00062"/>
    </source>
</evidence>
<evidence type="ECO:0000256" key="4">
    <source>
        <dbReference type="RuleBase" id="RU003744"/>
    </source>
</evidence>
<dbReference type="PANTHER" id="PTHR35936:SF17">
    <property type="entry name" value="ARGININE-BINDING EXTRACELLULAR PROTEIN ARTP"/>
    <property type="match status" value="1"/>
</dbReference>
<gene>
    <name evidence="6" type="ORF">O3W52_00340</name>
</gene>
<dbReference type="SMART" id="SM00062">
    <property type="entry name" value="PBPb"/>
    <property type="match status" value="1"/>
</dbReference>
<evidence type="ECO:0000256" key="3">
    <source>
        <dbReference type="ARBA" id="ARBA00022729"/>
    </source>
</evidence>
<evidence type="ECO:0000313" key="6">
    <source>
        <dbReference type="EMBL" id="MCZ4088625.1"/>
    </source>
</evidence>
<organism evidence="6 7">
    <name type="scientific">Sinorhizobium psoraleae</name>
    <dbReference type="NCBI Taxonomy" id="520838"/>
    <lineage>
        <taxon>Bacteria</taxon>
        <taxon>Pseudomonadati</taxon>
        <taxon>Pseudomonadota</taxon>
        <taxon>Alphaproteobacteria</taxon>
        <taxon>Hyphomicrobiales</taxon>
        <taxon>Rhizobiaceae</taxon>
        <taxon>Sinorhizobium/Ensifer group</taxon>
        <taxon>Sinorhizobium</taxon>
    </lineage>
</organism>
<dbReference type="RefSeq" id="WP_269274560.1">
    <property type="nucleotide sequence ID" value="NZ_JAPVOI010000002.1"/>
</dbReference>
<comment type="similarity">
    <text evidence="2 4">Belongs to the bacterial solute-binding protein 3 family.</text>
</comment>
<name>A0ABT4K9K4_9HYPH</name>
<dbReference type="PROSITE" id="PS01039">
    <property type="entry name" value="SBP_BACTERIAL_3"/>
    <property type="match status" value="1"/>
</dbReference>
<dbReference type="SUPFAM" id="SSF53850">
    <property type="entry name" value="Periplasmic binding protein-like II"/>
    <property type="match status" value="1"/>
</dbReference>